<evidence type="ECO:0000256" key="3">
    <source>
        <dbReference type="ARBA" id="ARBA00022737"/>
    </source>
</evidence>
<keyword evidence="4" id="KW-0802">TPR repeat</keyword>
<dbReference type="EMBL" id="MJGC01000099">
    <property type="protein sequence ID" value="OEJ73176.1"/>
    <property type="molecule type" value="Genomic_DNA"/>
</dbReference>
<dbReference type="InterPro" id="IPR052386">
    <property type="entry name" value="GPSM"/>
</dbReference>
<dbReference type="RefSeq" id="WP_069969317.1">
    <property type="nucleotide sequence ID" value="NZ_CM124774.1"/>
</dbReference>
<feature type="repeat" description="TPR" evidence="4">
    <location>
        <begin position="342"/>
        <end position="375"/>
    </location>
</feature>
<evidence type="ECO:0000313" key="5">
    <source>
        <dbReference type="EMBL" id="OEJ73176.1"/>
    </source>
</evidence>
<dbReference type="GO" id="GO:0001965">
    <property type="term" value="F:G-protein alpha-subunit binding"/>
    <property type="evidence" value="ECO:0007669"/>
    <property type="project" value="TreeGrafter"/>
</dbReference>
<reference evidence="5" key="1">
    <citation type="submission" date="2016-09" db="EMBL/GenBank/DDBJ databases">
        <title>Draft genome of thermotolerant cyanobacterium Desertifilum sp. strain IPPAS B-1220.</title>
        <authorList>
            <person name="Sinetova M.A."/>
            <person name="Bolakhan K."/>
            <person name="Zayadan B.K."/>
            <person name="Mironov K.S."/>
            <person name="Ustinova V."/>
            <person name="Kupriyanova E.V."/>
            <person name="Sidorov R.A."/>
            <person name="Skrypnik A.N."/>
            <person name="Gogoleva N.E."/>
            <person name="Gogolev Y.V."/>
            <person name="Los D.A."/>
        </authorList>
    </citation>
    <scope>NUCLEOTIDE SEQUENCE [LARGE SCALE GENOMIC DNA]</scope>
    <source>
        <strain evidence="5">IPPAS B-1220</strain>
    </source>
</reference>
<dbReference type="InterPro" id="IPR011990">
    <property type="entry name" value="TPR-like_helical_dom_sf"/>
</dbReference>
<dbReference type="AlphaFoldDB" id="A0A1E5QER7"/>
<keyword evidence="3" id="KW-0677">Repeat</keyword>
<comment type="caution">
    <text evidence="5">The sequence shown here is derived from an EMBL/GenBank/DDBJ whole genome shotgun (WGS) entry which is preliminary data.</text>
</comment>
<accession>A0A1E5QER7</accession>
<dbReference type="PANTHER" id="PTHR45954:SF1">
    <property type="entry name" value="LD33695P"/>
    <property type="match status" value="1"/>
</dbReference>
<dbReference type="Gene3D" id="1.25.40.10">
    <property type="entry name" value="Tetratricopeptide repeat domain"/>
    <property type="match status" value="2"/>
</dbReference>
<dbReference type="SUPFAM" id="SSF48452">
    <property type="entry name" value="TPR-like"/>
    <property type="match status" value="2"/>
</dbReference>
<dbReference type="OrthoDB" id="524429at2"/>
<dbReference type="PROSITE" id="PS50005">
    <property type="entry name" value="TPR"/>
    <property type="match status" value="1"/>
</dbReference>
<organism evidence="5">
    <name type="scientific">Desertifilum tharense IPPAS B-1220</name>
    <dbReference type="NCBI Taxonomy" id="1781255"/>
    <lineage>
        <taxon>Bacteria</taxon>
        <taxon>Bacillati</taxon>
        <taxon>Cyanobacteriota</taxon>
        <taxon>Cyanophyceae</taxon>
        <taxon>Desertifilales</taxon>
        <taxon>Desertifilaceae</taxon>
        <taxon>Desertifilum</taxon>
    </lineage>
</organism>
<evidence type="ECO:0000256" key="1">
    <source>
        <dbReference type="ARBA" id="ARBA00004496"/>
    </source>
</evidence>
<evidence type="ECO:0000256" key="4">
    <source>
        <dbReference type="PROSITE-ProRule" id="PRU00339"/>
    </source>
</evidence>
<dbReference type="PANTHER" id="PTHR45954">
    <property type="entry name" value="LD33695P"/>
    <property type="match status" value="1"/>
</dbReference>
<dbReference type="GO" id="GO:0005938">
    <property type="term" value="C:cell cortex"/>
    <property type="evidence" value="ECO:0007669"/>
    <property type="project" value="TreeGrafter"/>
</dbReference>
<sequence>MRDRDGVEFKDQVLIPDFDLNSRGDLSKPEQIQLSIQQELTQIDKLSPWQIAHYIAIENWLTEYENKPESSNLEQVRSYLEVFHHLCEIEAWETAVKILFTDLSICSDRPLHKQLETWGYYQEQINCYEKILNKVNSEYNFILLQGLGYAYCYLGNPEISIKYYQNLLDIAYGRLNKTMQAQAHGGLGRVYYWCLGKYKIAVREYRKQLSIAREINDFEQEAQALDGLGSIYCEFFQFRKSIDYKKQALLIARRIKNLTMEIKILGFLGAVYMQMGKPTQGIELIKQQLEISKEIGDRHQEWSALHNLSNTYSSLGNYQTSLTYLNQALEIIQDMSDRAGEAVTLNSLGSRFSISGDYTKAIVYYEKSLNIYHRMGNLVSEGWTRANLSYCYSCLGKSNKAVRNSKRAIKIARKFKDRPLNGFALATLGGSYWNQNKHIRGLSLAIKALFIVPPWSSDTGKLIFDKTMEALRSIVA</sequence>
<dbReference type="Pfam" id="PF13424">
    <property type="entry name" value="TPR_12"/>
    <property type="match status" value="2"/>
</dbReference>
<gene>
    <name evidence="5" type="ORF">BH720_21785</name>
</gene>
<dbReference type="GO" id="GO:0005092">
    <property type="term" value="F:GDP-dissociation inhibitor activity"/>
    <property type="evidence" value="ECO:0007669"/>
    <property type="project" value="TreeGrafter"/>
</dbReference>
<dbReference type="SMART" id="SM00028">
    <property type="entry name" value="TPR"/>
    <property type="match status" value="7"/>
</dbReference>
<evidence type="ECO:0000256" key="2">
    <source>
        <dbReference type="ARBA" id="ARBA00022490"/>
    </source>
</evidence>
<dbReference type="STRING" id="1781255.BH720_21785"/>
<dbReference type="InterPro" id="IPR019734">
    <property type="entry name" value="TPR_rpt"/>
</dbReference>
<name>A0A1E5QER7_9CYAN</name>
<keyword evidence="2" id="KW-0963">Cytoplasm</keyword>
<comment type="subcellular location">
    <subcellularLocation>
        <location evidence="1">Cytoplasm</location>
    </subcellularLocation>
</comment>
<protein>
    <submittedName>
        <fullName evidence="5">Uncharacterized protein</fullName>
    </submittedName>
</protein>
<proteinExistence type="predicted"/>